<organism evidence="1 2">
    <name type="scientific">Polarella glacialis</name>
    <name type="common">Dinoflagellate</name>
    <dbReference type="NCBI Taxonomy" id="89957"/>
    <lineage>
        <taxon>Eukaryota</taxon>
        <taxon>Sar</taxon>
        <taxon>Alveolata</taxon>
        <taxon>Dinophyceae</taxon>
        <taxon>Suessiales</taxon>
        <taxon>Suessiaceae</taxon>
        <taxon>Polarella</taxon>
    </lineage>
</organism>
<reference evidence="1" key="1">
    <citation type="submission" date="2021-02" db="EMBL/GenBank/DDBJ databases">
        <authorList>
            <person name="Dougan E. K."/>
            <person name="Rhodes N."/>
            <person name="Thang M."/>
            <person name="Chan C."/>
        </authorList>
    </citation>
    <scope>NUCLEOTIDE SEQUENCE</scope>
</reference>
<dbReference type="AlphaFoldDB" id="A0A813FN67"/>
<accession>A0A813FN67</accession>
<dbReference type="EMBL" id="CAJNNV010025074">
    <property type="protein sequence ID" value="CAE8612058.1"/>
    <property type="molecule type" value="Genomic_DNA"/>
</dbReference>
<evidence type="ECO:0000313" key="2">
    <source>
        <dbReference type="Proteomes" id="UP000654075"/>
    </source>
</evidence>
<name>A0A813FN67_POLGL</name>
<sequence>MFRNQPAVEATKVVNAARSRVSRTLARGRTKRRWEEEDDMPLAALLRPRRVAAIRGTSTLDNARSLLAALLAFRVLGNRPTEIDQQSAIDGQNGPALNQMMLLSFNVLAEVCARFSCLPYSSGHPIRASDATAQFRKEAKAVARRKRCTDRCAVSGILLVMHVLGFAGSPSCGMQVISLSLGNAGAPLHACNWVLRGAEWWNEPVNGWHSVRLNPFDWMLPAGLSLQRTGVFLERLLDPEASHPWALEAEDFERSWLPRSHTDRGDNRTALCLDALCPRSLPKGSGFGRILLQGLLEEALPGKGDGLDMSQRATVLYRLYVRQRPQPTPFQVEGWTFEHEMAVLPYWALADSHFADGWKDFGGTDSEAEASSQLFQPRPLRAPADWSLVSSAKLWLSLGSGPASARNVMPRSVVDLALRHFSLGLMPRPYLSKAFGRRPKPVLGRRLHGPADAISEFTGIADAIGPKAPMEAALPGFVGGFRTFRQLRLVGRDSSSAQSG</sequence>
<keyword evidence="2" id="KW-1185">Reference proteome</keyword>
<feature type="non-terminal residue" evidence="1">
    <location>
        <position position="1"/>
    </location>
</feature>
<gene>
    <name evidence="1" type="ORF">PGLA1383_LOCUS29857</name>
</gene>
<protein>
    <submittedName>
        <fullName evidence="1">Uncharacterized protein</fullName>
    </submittedName>
</protein>
<dbReference type="Proteomes" id="UP000654075">
    <property type="component" value="Unassembled WGS sequence"/>
</dbReference>
<evidence type="ECO:0000313" key="1">
    <source>
        <dbReference type="EMBL" id="CAE8612058.1"/>
    </source>
</evidence>
<proteinExistence type="predicted"/>
<comment type="caution">
    <text evidence="1">The sequence shown here is derived from an EMBL/GenBank/DDBJ whole genome shotgun (WGS) entry which is preliminary data.</text>
</comment>